<reference evidence="3 4" key="1">
    <citation type="submission" date="2021-04" db="EMBL/GenBank/DDBJ databases">
        <title>Genome analysis of Polyangium sp.</title>
        <authorList>
            <person name="Li Y."/>
            <person name="Wang J."/>
        </authorList>
    </citation>
    <scope>NUCLEOTIDE SEQUENCE [LARGE SCALE GENOMIC DNA]</scope>
    <source>
        <strain evidence="3 4">SDU14</strain>
    </source>
</reference>
<evidence type="ECO:0000313" key="3">
    <source>
        <dbReference type="EMBL" id="MDC3987096.1"/>
    </source>
</evidence>
<evidence type="ECO:0000313" key="4">
    <source>
        <dbReference type="Proteomes" id="UP001151081"/>
    </source>
</evidence>
<evidence type="ECO:0000256" key="1">
    <source>
        <dbReference type="SAM" id="SignalP"/>
    </source>
</evidence>
<sequence length="355" mass="37814">MSITSRILSRPIAVRAAVLVACASVVASAAYRWSDDLVEGIAHAQTAPQTSTDMLTGFDADAMATFVADTTSCPAIPASGLSGLFKERFYFLSEIGCENLPCFLAKVKNSVHANATLIVDEQCTVHQPIQIPARFTLAGVGPAGQGVLAFEDLPDHAPALSVESVLPSGVSENVIRDLWIVRASGGTWNTGINVSGGNIVRLENVRVSGFAVGLFGKSAYSVVVEGSTFYGNAFNVMIHRDANHWRFRDNTLGLATFYSVKVFGPSDGPGTWNNDHLFSGNRFEGSLVGAMMLGSYATIVENNRFESNGYNGVYITGSATETRVHSNVFSTDVVNDQGQGTRCDLNIPNSACPDN</sequence>
<accession>A0A9X4AWP8</accession>
<keyword evidence="4" id="KW-1185">Reference proteome</keyword>
<dbReference type="InterPro" id="IPR006626">
    <property type="entry name" value="PbH1"/>
</dbReference>
<dbReference type="AlphaFoldDB" id="A0A9X4AWP8"/>
<name>A0A9X4AWP8_9BACT</name>
<evidence type="ECO:0000259" key="2">
    <source>
        <dbReference type="Pfam" id="PF13229"/>
    </source>
</evidence>
<organism evidence="3 4">
    <name type="scientific">Polyangium jinanense</name>
    <dbReference type="NCBI Taxonomy" id="2829994"/>
    <lineage>
        <taxon>Bacteria</taxon>
        <taxon>Pseudomonadati</taxon>
        <taxon>Myxococcota</taxon>
        <taxon>Polyangia</taxon>
        <taxon>Polyangiales</taxon>
        <taxon>Polyangiaceae</taxon>
        <taxon>Polyangium</taxon>
    </lineage>
</organism>
<comment type="caution">
    <text evidence="3">The sequence shown here is derived from an EMBL/GenBank/DDBJ whole genome shotgun (WGS) entry which is preliminary data.</text>
</comment>
<feature type="signal peptide" evidence="1">
    <location>
        <begin position="1"/>
        <end position="29"/>
    </location>
</feature>
<dbReference type="Pfam" id="PF13229">
    <property type="entry name" value="Beta_helix"/>
    <property type="match status" value="1"/>
</dbReference>
<dbReference type="Proteomes" id="UP001151081">
    <property type="component" value="Unassembled WGS sequence"/>
</dbReference>
<protein>
    <submittedName>
        <fullName evidence="3">Right-handed parallel beta-helix repeat-containing protein</fullName>
    </submittedName>
</protein>
<feature type="chain" id="PRO_5040900780" evidence="1">
    <location>
        <begin position="30"/>
        <end position="355"/>
    </location>
</feature>
<dbReference type="Gene3D" id="2.160.20.10">
    <property type="entry name" value="Single-stranded right-handed beta-helix, Pectin lyase-like"/>
    <property type="match status" value="1"/>
</dbReference>
<gene>
    <name evidence="3" type="ORF">KEG57_41900</name>
</gene>
<dbReference type="SUPFAM" id="SSF51126">
    <property type="entry name" value="Pectin lyase-like"/>
    <property type="match status" value="1"/>
</dbReference>
<dbReference type="InterPro" id="IPR039448">
    <property type="entry name" value="Beta_helix"/>
</dbReference>
<keyword evidence="1" id="KW-0732">Signal</keyword>
<dbReference type="InterPro" id="IPR011050">
    <property type="entry name" value="Pectin_lyase_fold/virulence"/>
</dbReference>
<dbReference type="EMBL" id="JAGTJJ010000047">
    <property type="protein sequence ID" value="MDC3987096.1"/>
    <property type="molecule type" value="Genomic_DNA"/>
</dbReference>
<dbReference type="InterPro" id="IPR012334">
    <property type="entry name" value="Pectin_lyas_fold"/>
</dbReference>
<dbReference type="SMART" id="SM00710">
    <property type="entry name" value="PbH1"/>
    <property type="match status" value="4"/>
</dbReference>
<feature type="domain" description="Right handed beta helix" evidence="2">
    <location>
        <begin position="188"/>
        <end position="329"/>
    </location>
</feature>
<dbReference type="RefSeq" id="WP_272422301.1">
    <property type="nucleotide sequence ID" value="NZ_JAGTJJ010000047.1"/>
</dbReference>
<proteinExistence type="predicted"/>